<evidence type="ECO:0000313" key="3">
    <source>
        <dbReference type="Proteomes" id="UP000316639"/>
    </source>
</evidence>
<proteinExistence type="predicted"/>
<dbReference type="InterPro" id="IPR021683">
    <property type="entry name" value="DUF3267"/>
</dbReference>
<evidence type="ECO:0000256" key="1">
    <source>
        <dbReference type="SAM" id="Phobius"/>
    </source>
</evidence>
<keyword evidence="1" id="KW-0472">Membrane</keyword>
<feature type="transmembrane region" description="Helical" evidence="1">
    <location>
        <begin position="132"/>
        <end position="156"/>
    </location>
</feature>
<keyword evidence="1" id="KW-0812">Transmembrane</keyword>
<keyword evidence="1" id="KW-1133">Transmembrane helix</keyword>
<dbReference type="AlphaFoldDB" id="A0A563F207"/>
<dbReference type="RefSeq" id="WP_146349377.1">
    <property type="nucleotide sequence ID" value="NZ_VOBR01000002.1"/>
</dbReference>
<protein>
    <submittedName>
        <fullName evidence="2">DUF3267 domain-containing protein</fullName>
    </submittedName>
</protein>
<evidence type="ECO:0000313" key="2">
    <source>
        <dbReference type="EMBL" id="TWP53781.1"/>
    </source>
</evidence>
<dbReference type="Pfam" id="PF11667">
    <property type="entry name" value="DUF3267"/>
    <property type="match status" value="1"/>
</dbReference>
<dbReference type="Proteomes" id="UP000316639">
    <property type="component" value="Unassembled WGS sequence"/>
</dbReference>
<keyword evidence="3" id="KW-1185">Reference proteome</keyword>
<accession>A0A563F207</accession>
<dbReference type="EMBL" id="VOBR01000002">
    <property type="protein sequence ID" value="TWP53781.1"/>
    <property type="molecule type" value="Genomic_DNA"/>
</dbReference>
<name>A0A563F207_9PSEU</name>
<feature type="transmembrane region" description="Helical" evidence="1">
    <location>
        <begin position="163"/>
        <end position="186"/>
    </location>
</feature>
<feature type="transmembrane region" description="Helical" evidence="1">
    <location>
        <begin position="40"/>
        <end position="59"/>
    </location>
</feature>
<dbReference type="OrthoDB" id="4410865at2"/>
<gene>
    <name evidence="2" type="ORF">FKR81_03225</name>
</gene>
<reference evidence="2 3" key="1">
    <citation type="submission" date="2019-07" db="EMBL/GenBank/DDBJ databases">
        <title>Lentzea xizangensis sp. nov., isolated from Qinghai-Tibetan Plateau Soils.</title>
        <authorList>
            <person name="Huang J."/>
        </authorList>
    </citation>
    <scope>NUCLEOTIDE SEQUENCE [LARGE SCALE GENOMIC DNA]</scope>
    <source>
        <strain evidence="2 3">FXJ1.1311</strain>
    </source>
</reference>
<comment type="caution">
    <text evidence="2">The sequence shown here is derived from an EMBL/GenBank/DDBJ whole genome shotgun (WGS) entry which is preliminary data.</text>
</comment>
<sequence>MIGALAFGMLARRSLPGDFVLGGTLHLRGDRKLWLKISLLSLPWGVVSVAGIALLASLVRPQGWVFDVEHVSAPVIIGILVGGLIVTYVLTIVVHEAVHGVLLWLFTRTRPVFGFKGWYAYTDAPGWYLPRWPMIAVLAAPMTVLPVLGLPVLAFAPAGLSSFVLLGLIMNSVAAVGDVYMIGIALRVRGPVYFGDAPEAAPGEAGSWYVLAP</sequence>
<organism evidence="2 3">
    <name type="scientific">Lentzea tibetensis</name>
    <dbReference type="NCBI Taxonomy" id="2591470"/>
    <lineage>
        <taxon>Bacteria</taxon>
        <taxon>Bacillati</taxon>
        <taxon>Actinomycetota</taxon>
        <taxon>Actinomycetes</taxon>
        <taxon>Pseudonocardiales</taxon>
        <taxon>Pseudonocardiaceae</taxon>
        <taxon>Lentzea</taxon>
    </lineage>
</organism>
<feature type="transmembrane region" description="Helical" evidence="1">
    <location>
        <begin position="71"/>
        <end position="94"/>
    </location>
</feature>